<dbReference type="Gene3D" id="2.60.260.20">
    <property type="entry name" value="Urease metallochaperone UreE, N-terminal domain"/>
    <property type="match status" value="2"/>
</dbReference>
<proteinExistence type="predicted"/>
<dbReference type="InterPro" id="IPR002939">
    <property type="entry name" value="DnaJ_C"/>
</dbReference>
<dbReference type="Gene3D" id="1.10.287.110">
    <property type="entry name" value="DnaJ domain"/>
    <property type="match status" value="1"/>
</dbReference>
<dbReference type="GO" id="GO:0008270">
    <property type="term" value="F:zinc ion binding"/>
    <property type="evidence" value="ECO:0007669"/>
    <property type="project" value="UniProtKB-KW"/>
</dbReference>
<feature type="domain" description="J" evidence="6">
    <location>
        <begin position="6"/>
        <end position="73"/>
    </location>
</feature>
<dbReference type="PRINTS" id="PR00625">
    <property type="entry name" value="JDOMAIN"/>
</dbReference>
<dbReference type="Proteomes" id="UP000526033">
    <property type="component" value="Unassembled WGS sequence"/>
</dbReference>
<gene>
    <name evidence="7" type="ORF">GYA27_00220</name>
</gene>
<evidence type="ECO:0000313" key="7">
    <source>
        <dbReference type="EMBL" id="NMB69618.1"/>
    </source>
</evidence>
<dbReference type="Pfam" id="PF00226">
    <property type="entry name" value="DnaJ"/>
    <property type="match status" value="1"/>
</dbReference>
<evidence type="ECO:0000256" key="5">
    <source>
        <dbReference type="ARBA" id="ARBA00023186"/>
    </source>
</evidence>
<dbReference type="PROSITE" id="PS50076">
    <property type="entry name" value="DNAJ_2"/>
    <property type="match status" value="1"/>
</dbReference>
<evidence type="ECO:0000313" key="8">
    <source>
        <dbReference type="Proteomes" id="UP000526033"/>
    </source>
</evidence>
<accession>A0A7X9DK02</accession>
<dbReference type="PANTHER" id="PTHR43096">
    <property type="entry name" value="DNAJ HOMOLOG 1, MITOCHONDRIAL-RELATED"/>
    <property type="match status" value="1"/>
</dbReference>
<keyword evidence="4" id="KW-0862">Zinc</keyword>
<dbReference type="CDD" id="cd10747">
    <property type="entry name" value="DnaJ_C"/>
    <property type="match status" value="1"/>
</dbReference>
<dbReference type="SUPFAM" id="SSF49493">
    <property type="entry name" value="HSP40/DnaJ peptide-binding domain"/>
    <property type="match status" value="2"/>
</dbReference>
<protein>
    <submittedName>
        <fullName evidence="7">J domain-containing protein</fullName>
    </submittedName>
</protein>
<dbReference type="InterPro" id="IPR018253">
    <property type="entry name" value="DnaJ_domain_CS"/>
</dbReference>
<dbReference type="GO" id="GO:0051082">
    <property type="term" value="F:unfolded protein binding"/>
    <property type="evidence" value="ECO:0007669"/>
    <property type="project" value="InterPro"/>
</dbReference>
<evidence type="ECO:0000256" key="4">
    <source>
        <dbReference type="ARBA" id="ARBA00022833"/>
    </source>
</evidence>
<keyword evidence="1" id="KW-0479">Metal-binding</keyword>
<dbReference type="EMBL" id="JAAZNL010000002">
    <property type="protein sequence ID" value="NMB69618.1"/>
    <property type="molecule type" value="Genomic_DNA"/>
</dbReference>
<dbReference type="Pfam" id="PF01556">
    <property type="entry name" value="DnaJ_C"/>
    <property type="match status" value="1"/>
</dbReference>
<dbReference type="InterPro" id="IPR008971">
    <property type="entry name" value="HSP40/DnaJ_pept-bd"/>
</dbReference>
<name>A0A7X9DK02_UNCKA</name>
<dbReference type="CDD" id="cd06257">
    <property type="entry name" value="DnaJ"/>
    <property type="match status" value="1"/>
</dbReference>
<dbReference type="PANTHER" id="PTHR43096:SF52">
    <property type="entry name" value="DNAJ HOMOLOG 1, MITOCHONDRIAL-RELATED"/>
    <property type="match status" value="1"/>
</dbReference>
<dbReference type="SUPFAM" id="SSF46565">
    <property type="entry name" value="Chaperone J-domain"/>
    <property type="match status" value="1"/>
</dbReference>
<keyword evidence="2" id="KW-0677">Repeat</keyword>
<dbReference type="AlphaFoldDB" id="A0A7X9DK02"/>
<dbReference type="InterPro" id="IPR036869">
    <property type="entry name" value="J_dom_sf"/>
</dbReference>
<comment type="caution">
    <text evidence="7">The sequence shown here is derived from an EMBL/GenBank/DDBJ whole genome shotgun (WGS) entry which is preliminary data.</text>
</comment>
<dbReference type="FunFam" id="2.60.260.20:FF:000005">
    <property type="entry name" value="Chaperone protein dnaJ 1, mitochondrial"/>
    <property type="match status" value="1"/>
</dbReference>
<keyword evidence="5" id="KW-0143">Chaperone</keyword>
<dbReference type="GO" id="GO:0042026">
    <property type="term" value="P:protein refolding"/>
    <property type="evidence" value="ECO:0007669"/>
    <property type="project" value="TreeGrafter"/>
</dbReference>
<dbReference type="GO" id="GO:0005737">
    <property type="term" value="C:cytoplasm"/>
    <property type="evidence" value="ECO:0007669"/>
    <property type="project" value="TreeGrafter"/>
</dbReference>
<evidence type="ECO:0000256" key="2">
    <source>
        <dbReference type="ARBA" id="ARBA00022737"/>
    </source>
</evidence>
<evidence type="ECO:0000256" key="3">
    <source>
        <dbReference type="ARBA" id="ARBA00022771"/>
    </source>
</evidence>
<organism evidence="7 8">
    <name type="scientific">candidate division WWE3 bacterium</name>
    <dbReference type="NCBI Taxonomy" id="2053526"/>
    <lineage>
        <taxon>Bacteria</taxon>
        <taxon>Katanobacteria</taxon>
    </lineage>
</organism>
<dbReference type="PROSITE" id="PS00636">
    <property type="entry name" value="DNAJ_1"/>
    <property type="match status" value="1"/>
</dbReference>
<evidence type="ECO:0000256" key="1">
    <source>
        <dbReference type="ARBA" id="ARBA00022723"/>
    </source>
</evidence>
<keyword evidence="3" id="KW-0863">Zinc-finger</keyword>
<dbReference type="InterPro" id="IPR001623">
    <property type="entry name" value="DnaJ_domain"/>
</dbReference>
<reference evidence="7 8" key="1">
    <citation type="journal article" date="2020" name="Biotechnol. Biofuels">
        <title>New insights from the biogas microbiome by comprehensive genome-resolved metagenomics of nearly 1600 species originating from multiple anaerobic digesters.</title>
        <authorList>
            <person name="Campanaro S."/>
            <person name="Treu L."/>
            <person name="Rodriguez-R L.M."/>
            <person name="Kovalovszki A."/>
            <person name="Ziels R.M."/>
            <person name="Maus I."/>
            <person name="Zhu X."/>
            <person name="Kougias P.G."/>
            <person name="Basile A."/>
            <person name="Luo G."/>
            <person name="Schluter A."/>
            <person name="Konstantinidis K.T."/>
            <person name="Angelidaki I."/>
        </authorList>
    </citation>
    <scope>NUCLEOTIDE SEQUENCE [LARGE SCALE GENOMIC DNA]</scope>
    <source>
        <strain evidence="7">AS27yjCOA_165</strain>
    </source>
</reference>
<sequence length="310" mass="34216">MNGNKDYYETLGVGKNASADDIKQAYRKLAREYHPDVAKNGDKAASEKKFKEINEAYQILGDEQKRKTYDQYGSAAFANGGQGNPGGFQGQWGPFSYTYSNTGSQGFSGFGDVDPFDVFEDFFGFRGFGGNRTPRKGKNLYYELQISFSEAVKGLEREISIESGKLKIKIPSGVRDGTELRFEGKGMPGQSANIPHGDVFITVRVVPPKEFKVVGDDILVNIEVNFIQAILGETLTIHVVDSSTPTGIGTVQFKVPAGTQHATRFVLRGKGMPRLRGRGQGDAYVEISISIPTRLSKKQRDLLEEYRKSI</sequence>
<evidence type="ECO:0000259" key="6">
    <source>
        <dbReference type="PROSITE" id="PS50076"/>
    </source>
</evidence>
<dbReference type="SMART" id="SM00271">
    <property type="entry name" value="DnaJ"/>
    <property type="match status" value="1"/>
</dbReference>